<evidence type="ECO:0000256" key="4">
    <source>
        <dbReference type="ARBA" id="ARBA00022729"/>
    </source>
</evidence>
<feature type="chain" id="PRO_5046919881" evidence="5">
    <location>
        <begin position="30"/>
        <end position="543"/>
    </location>
</feature>
<keyword evidence="3" id="KW-0813">Transport</keyword>
<evidence type="ECO:0000256" key="2">
    <source>
        <dbReference type="ARBA" id="ARBA00005695"/>
    </source>
</evidence>
<protein>
    <submittedName>
        <fullName evidence="7">Peptide ABC transporter substrate-binding protein</fullName>
    </submittedName>
</protein>
<evidence type="ECO:0000256" key="5">
    <source>
        <dbReference type="SAM" id="SignalP"/>
    </source>
</evidence>
<dbReference type="PANTHER" id="PTHR30290:SF10">
    <property type="entry name" value="PERIPLASMIC OLIGOPEPTIDE-BINDING PROTEIN-RELATED"/>
    <property type="match status" value="1"/>
</dbReference>
<dbReference type="Gene3D" id="3.10.105.10">
    <property type="entry name" value="Dipeptide-binding Protein, Domain 3"/>
    <property type="match status" value="1"/>
</dbReference>
<feature type="signal peptide" evidence="5">
    <location>
        <begin position="1"/>
        <end position="29"/>
    </location>
</feature>
<dbReference type="PANTHER" id="PTHR30290">
    <property type="entry name" value="PERIPLASMIC BINDING COMPONENT OF ABC TRANSPORTER"/>
    <property type="match status" value="1"/>
</dbReference>
<gene>
    <name evidence="7" type="ORF">PQ472_11160</name>
</gene>
<keyword evidence="8" id="KW-1185">Reference proteome</keyword>
<dbReference type="RefSeq" id="WP_274259882.1">
    <property type="nucleotide sequence ID" value="NZ_CP117884.1"/>
</dbReference>
<keyword evidence="4 5" id="KW-0732">Signal</keyword>
<dbReference type="SUPFAM" id="SSF53850">
    <property type="entry name" value="Periplasmic binding protein-like II"/>
    <property type="match status" value="1"/>
</dbReference>
<evidence type="ECO:0000313" key="8">
    <source>
        <dbReference type="Proteomes" id="UP001220377"/>
    </source>
</evidence>
<dbReference type="Gene3D" id="3.40.190.10">
    <property type="entry name" value="Periplasmic binding protein-like II"/>
    <property type="match status" value="1"/>
</dbReference>
<dbReference type="Gene3D" id="3.90.76.10">
    <property type="entry name" value="Dipeptide-binding Protein, Domain 1"/>
    <property type="match status" value="1"/>
</dbReference>
<reference evidence="7 8" key="1">
    <citation type="submission" date="2023-02" db="EMBL/GenBank/DDBJ databases">
        <title>Genome sequence of Lacticaseibacillus sp. KACC 23028.</title>
        <authorList>
            <person name="Kim S."/>
            <person name="Heo J."/>
            <person name="Kwon S.-W."/>
        </authorList>
    </citation>
    <scope>NUCLEOTIDE SEQUENCE [LARGE SCALE GENOMIC DNA]</scope>
    <source>
        <strain evidence="7 8">KACC 23028</strain>
    </source>
</reference>
<evidence type="ECO:0000256" key="3">
    <source>
        <dbReference type="ARBA" id="ARBA00022448"/>
    </source>
</evidence>
<evidence type="ECO:0000256" key="1">
    <source>
        <dbReference type="ARBA" id="ARBA00004196"/>
    </source>
</evidence>
<dbReference type="PROSITE" id="PS51257">
    <property type="entry name" value="PROKAR_LIPOPROTEIN"/>
    <property type="match status" value="1"/>
</dbReference>
<sequence>MKKKPLWLGASLATLVVLLAACGSSSSSSKGQSITRMSKDVIATMDAAQATDAISGQVLQDTGAGLLRYHGKKLEADAATKRATVSKDQKTYTFTLRKDLKWSDGKPVTAQDFQYSWRRLADPKTKSEYAYITTGIKNADAVQAGKKPASTLGAKAIGKYKFQVKLDTPMPYFESMITLQVFNPVEKAAVDKYGKKYGTTSKTTTYNGPYVLTGWNGSSNSWTEKKNPKYWDAKNVHVTSIKTQVVKEATTALNLYQDGKLDDAILSGDTAAQMKNDSAYNTVTQGRTTYLEMNAKRVKALGNENIRKALSLSINRKEFIKKVLGDGSKPVSQPVPYDLFQNVDNKKDFATDASKKYASNSKYDPAEADKLYKQGLKELGIKNVSFTLLSDDTDVAKSTLEYLQGAWTKALPGIKVSTKSVPFKTRVSLSLAHNADVVVSSWQADFPDAISFLDLFTSDNSYNMGQWSNAKYDQLIKASKTTDATSISKRWNDLKQADEILADQQGVIGLYQTGEAHLTKKTIKHMTYSPGNMINFVGATNKK</sequence>
<dbReference type="InterPro" id="IPR039424">
    <property type="entry name" value="SBP_5"/>
</dbReference>
<dbReference type="InterPro" id="IPR000914">
    <property type="entry name" value="SBP_5_dom"/>
</dbReference>
<dbReference type="Pfam" id="PF00496">
    <property type="entry name" value="SBP_bac_5"/>
    <property type="match status" value="1"/>
</dbReference>
<evidence type="ECO:0000259" key="6">
    <source>
        <dbReference type="Pfam" id="PF00496"/>
    </source>
</evidence>
<comment type="subcellular location">
    <subcellularLocation>
        <location evidence="1">Cell envelope</location>
    </subcellularLocation>
</comment>
<organism evidence="7 8">
    <name type="scientific">Lacticaseibacillus pabuli</name>
    <dbReference type="NCBI Taxonomy" id="3025672"/>
    <lineage>
        <taxon>Bacteria</taxon>
        <taxon>Bacillati</taxon>
        <taxon>Bacillota</taxon>
        <taxon>Bacilli</taxon>
        <taxon>Lactobacillales</taxon>
        <taxon>Lactobacillaceae</taxon>
        <taxon>Lacticaseibacillus</taxon>
    </lineage>
</organism>
<evidence type="ECO:0000313" key="7">
    <source>
        <dbReference type="EMBL" id="WDF82435.1"/>
    </source>
</evidence>
<feature type="domain" description="Solute-binding protein family 5" evidence="6">
    <location>
        <begin position="74"/>
        <end position="462"/>
    </location>
</feature>
<name>A0ABY7WWY1_9LACO</name>
<comment type="similarity">
    <text evidence="2">Belongs to the bacterial solute-binding protein 5 family.</text>
</comment>
<dbReference type="CDD" id="cd08504">
    <property type="entry name" value="PBP2_OppA"/>
    <property type="match status" value="1"/>
</dbReference>
<proteinExistence type="inferred from homology"/>
<dbReference type="InterPro" id="IPR030678">
    <property type="entry name" value="Peptide/Ni-bd"/>
</dbReference>
<dbReference type="Proteomes" id="UP001220377">
    <property type="component" value="Chromosome"/>
</dbReference>
<dbReference type="PIRSF" id="PIRSF002741">
    <property type="entry name" value="MppA"/>
    <property type="match status" value="1"/>
</dbReference>
<accession>A0ABY7WWY1</accession>
<dbReference type="EMBL" id="CP117884">
    <property type="protein sequence ID" value="WDF82435.1"/>
    <property type="molecule type" value="Genomic_DNA"/>
</dbReference>